<evidence type="ECO:0000313" key="1">
    <source>
        <dbReference type="EMBL" id="MCW1885501.1"/>
    </source>
</evidence>
<organism evidence="1 2">
    <name type="scientific">Luteolibacter flavescens</name>
    <dbReference type="NCBI Taxonomy" id="1859460"/>
    <lineage>
        <taxon>Bacteria</taxon>
        <taxon>Pseudomonadati</taxon>
        <taxon>Verrucomicrobiota</taxon>
        <taxon>Verrucomicrobiia</taxon>
        <taxon>Verrucomicrobiales</taxon>
        <taxon>Verrucomicrobiaceae</taxon>
        <taxon>Luteolibacter</taxon>
    </lineage>
</organism>
<dbReference type="RefSeq" id="WP_264501458.1">
    <property type="nucleotide sequence ID" value="NZ_JAPDDS010000006.1"/>
</dbReference>
<protein>
    <submittedName>
        <fullName evidence="1">Uncharacterized protein</fullName>
    </submittedName>
</protein>
<evidence type="ECO:0000313" key="2">
    <source>
        <dbReference type="Proteomes" id="UP001207930"/>
    </source>
</evidence>
<proteinExistence type="predicted"/>
<keyword evidence="2" id="KW-1185">Reference proteome</keyword>
<name>A0ABT3FQJ3_9BACT</name>
<dbReference type="Proteomes" id="UP001207930">
    <property type="component" value="Unassembled WGS sequence"/>
</dbReference>
<sequence>MRNYLVTFHSPDDHGIEERLSVILYKNYRVITEDRSAGLFFITDDSHSDASHILDHLTGSLDEESVFTLYVFEIRGSWDAAADEEVVQALESKIRRN</sequence>
<reference evidence="1 2" key="1">
    <citation type="submission" date="2022-10" db="EMBL/GenBank/DDBJ databases">
        <title>Luteolibacter flavescens strain MCCC 1K03193, whole genome shotgun sequencing project.</title>
        <authorList>
            <person name="Zhao G."/>
            <person name="Shen L."/>
        </authorList>
    </citation>
    <scope>NUCLEOTIDE SEQUENCE [LARGE SCALE GENOMIC DNA]</scope>
    <source>
        <strain evidence="1 2">MCCC 1K03193</strain>
    </source>
</reference>
<dbReference type="EMBL" id="JAPDDS010000006">
    <property type="protein sequence ID" value="MCW1885501.1"/>
    <property type="molecule type" value="Genomic_DNA"/>
</dbReference>
<accession>A0ABT3FQJ3</accession>
<gene>
    <name evidence="1" type="ORF">OKA04_12245</name>
</gene>
<comment type="caution">
    <text evidence="1">The sequence shown here is derived from an EMBL/GenBank/DDBJ whole genome shotgun (WGS) entry which is preliminary data.</text>
</comment>